<dbReference type="InterPro" id="IPR011084">
    <property type="entry name" value="DRMBL"/>
</dbReference>
<dbReference type="GO" id="GO:0003910">
    <property type="term" value="F:DNA ligase (ATP) activity"/>
    <property type="evidence" value="ECO:0007669"/>
    <property type="project" value="InterPro"/>
</dbReference>
<evidence type="ECO:0000256" key="6">
    <source>
        <dbReference type="ARBA" id="ARBA00023204"/>
    </source>
</evidence>
<dbReference type="GO" id="GO:0005524">
    <property type="term" value="F:ATP binding"/>
    <property type="evidence" value="ECO:0007669"/>
    <property type="project" value="UniProtKB-KW"/>
</dbReference>
<dbReference type="CDD" id="cd16273">
    <property type="entry name" value="SNM1A-1C-like_MBL-fold"/>
    <property type="match status" value="1"/>
</dbReference>
<feature type="compositionally biased region" description="Basic residues" evidence="9">
    <location>
        <begin position="586"/>
        <end position="602"/>
    </location>
</feature>
<keyword evidence="14" id="KW-1185">Reference proteome</keyword>
<dbReference type="PANTHER" id="PTHR45674:SF9">
    <property type="entry name" value="DNA LIGASE 3"/>
    <property type="match status" value="1"/>
</dbReference>
<feature type="compositionally biased region" description="Polar residues" evidence="9">
    <location>
        <begin position="703"/>
        <end position="712"/>
    </location>
</feature>
<evidence type="ECO:0000256" key="8">
    <source>
        <dbReference type="SAM" id="Coils"/>
    </source>
</evidence>
<dbReference type="Pfam" id="PF04675">
    <property type="entry name" value="DNA_ligase_A_N"/>
    <property type="match status" value="1"/>
</dbReference>
<dbReference type="Pfam" id="PF07522">
    <property type="entry name" value="DRMBL"/>
    <property type="match status" value="1"/>
</dbReference>
<evidence type="ECO:0000313" key="14">
    <source>
        <dbReference type="Proteomes" id="UP001454036"/>
    </source>
</evidence>
<dbReference type="InterPro" id="IPR012308">
    <property type="entry name" value="DNA_ligase_ATP-dep_N"/>
</dbReference>
<evidence type="ECO:0000256" key="1">
    <source>
        <dbReference type="ARBA" id="ARBA00007572"/>
    </source>
</evidence>
<dbReference type="SUPFAM" id="SSF56281">
    <property type="entry name" value="Metallo-hydrolase/oxidoreductase"/>
    <property type="match status" value="1"/>
</dbReference>
<keyword evidence="3" id="KW-0547">Nucleotide-binding</keyword>
<gene>
    <name evidence="13" type="ORF">LIER_19462</name>
</gene>
<evidence type="ECO:0000256" key="9">
    <source>
        <dbReference type="SAM" id="MobiDB-lite"/>
    </source>
</evidence>
<keyword evidence="2 13" id="KW-0436">Ligase</keyword>
<evidence type="ECO:0000256" key="2">
    <source>
        <dbReference type="ARBA" id="ARBA00022598"/>
    </source>
</evidence>
<comment type="caution">
    <text evidence="13">The sequence shown here is derived from an EMBL/GenBank/DDBJ whole genome shotgun (WGS) entry which is preliminary data.</text>
</comment>
<dbReference type="InterPro" id="IPR012310">
    <property type="entry name" value="DNA_ligase_ATP-dep_cent"/>
</dbReference>
<dbReference type="Gene3D" id="3.30.470.30">
    <property type="entry name" value="DNA ligase/mRNA capping enzyme"/>
    <property type="match status" value="1"/>
</dbReference>
<dbReference type="SUPFAM" id="SSF117018">
    <property type="entry name" value="ATP-dependent DNA ligase DNA-binding domain"/>
    <property type="match status" value="1"/>
</dbReference>
<dbReference type="InterPro" id="IPR036866">
    <property type="entry name" value="RibonucZ/Hydroxyglut_hydro"/>
</dbReference>
<keyword evidence="6" id="KW-0234">DNA repair</keyword>
<evidence type="ECO:0000256" key="7">
    <source>
        <dbReference type="ARBA" id="ARBA00023242"/>
    </source>
</evidence>
<keyword evidence="8" id="KW-0175">Coiled coil</keyword>
<dbReference type="SUPFAM" id="SSF56091">
    <property type="entry name" value="DNA ligase/mRNA capping enzyme, catalytic domain"/>
    <property type="match status" value="1"/>
</dbReference>
<reference evidence="13 14" key="1">
    <citation type="submission" date="2024-01" db="EMBL/GenBank/DDBJ databases">
        <title>The complete chloroplast genome sequence of Lithospermum erythrorhizon: insights into the phylogenetic relationship among Boraginaceae species and the maternal lineages of purple gromwells.</title>
        <authorList>
            <person name="Okada T."/>
            <person name="Watanabe K."/>
        </authorList>
    </citation>
    <scope>NUCLEOTIDE SEQUENCE [LARGE SCALE GENOMIC DNA]</scope>
</reference>
<dbReference type="GO" id="GO:0006310">
    <property type="term" value="P:DNA recombination"/>
    <property type="evidence" value="ECO:0007669"/>
    <property type="project" value="InterPro"/>
</dbReference>
<feature type="domain" description="DNA ligase ATP-dependent N-terminal" evidence="11">
    <location>
        <begin position="764"/>
        <end position="940"/>
    </location>
</feature>
<organism evidence="13 14">
    <name type="scientific">Lithospermum erythrorhizon</name>
    <name type="common">Purple gromwell</name>
    <name type="synonym">Lithospermum officinale var. erythrorhizon</name>
    <dbReference type="NCBI Taxonomy" id="34254"/>
    <lineage>
        <taxon>Eukaryota</taxon>
        <taxon>Viridiplantae</taxon>
        <taxon>Streptophyta</taxon>
        <taxon>Embryophyta</taxon>
        <taxon>Tracheophyta</taxon>
        <taxon>Spermatophyta</taxon>
        <taxon>Magnoliopsida</taxon>
        <taxon>eudicotyledons</taxon>
        <taxon>Gunneridae</taxon>
        <taxon>Pentapetalae</taxon>
        <taxon>asterids</taxon>
        <taxon>lamiids</taxon>
        <taxon>Boraginales</taxon>
        <taxon>Boraginaceae</taxon>
        <taxon>Boraginoideae</taxon>
        <taxon>Lithospermeae</taxon>
        <taxon>Lithospermum</taxon>
    </lineage>
</organism>
<dbReference type="InterPro" id="IPR036599">
    <property type="entry name" value="DNA_ligase_N_sf"/>
</dbReference>
<evidence type="ECO:0000259" key="10">
    <source>
        <dbReference type="Pfam" id="PF01068"/>
    </source>
</evidence>
<accession>A0AAV3QKU5</accession>
<evidence type="ECO:0000259" key="12">
    <source>
        <dbReference type="Pfam" id="PF07522"/>
    </source>
</evidence>
<feature type="region of interest" description="Disordered" evidence="9">
    <location>
        <begin position="703"/>
        <end position="725"/>
    </location>
</feature>
<feature type="region of interest" description="Disordered" evidence="9">
    <location>
        <begin position="583"/>
        <end position="602"/>
    </location>
</feature>
<evidence type="ECO:0000313" key="13">
    <source>
        <dbReference type="EMBL" id="GAA0163652.1"/>
    </source>
</evidence>
<dbReference type="GO" id="GO:0003677">
    <property type="term" value="F:DNA binding"/>
    <property type="evidence" value="ECO:0007669"/>
    <property type="project" value="InterPro"/>
</dbReference>
<dbReference type="PANTHER" id="PTHR45674">
    <property type="entry name" value="DNA LIGASE 1/3 FAMILY MEMBER"/>
    <property type="match status" value="1"/>
</dbReference>
<dbReference type="Gene3D" id="3.60.15.10">
    <property type="entry name" value="Ribonuclease Z/Hydroxyacylglutathione hydrolase-like"/>
    <property type="match status" value="1"/>
</dbReference>
<evidence type="ECO:0000259" key="11">
    <source>
        <dbReference type="Pfam" id="PF04675"/>
    </source>
</evidence>
<dbReference type="AlphaFoldDB" id="A0AAV3QKU5"/>
<keyword evidence="5" id="KW-0067">ATP-binding</keyword>
<dbReference type="EMBL" id="BAABME010004813">
    <property type="protein sequence ID" value="GAA0163652.1"/>
    <property type="molecule type" value="Genomic_DNA"/>
</dbReference>
<proteinExistence type="inferred from homology"/>
<dbReference type="GO" id="GO:0006273">
    <property type="term" value="P:lagging strand elongation"/>
    <property type="evidence" value="ECO:0007669"/>
    <property type="project" value="TreeGrafter"/>
</dbReference>
<evidence type="ECO:0000256" key="4">
    <source>
        <dbReference type="ARBA" id="ARBA00022763"/>
    </source>
</evidence>
<evidence type="ECO:0000256" key="3">
    <source>
        <dbReference type="ARBA" id="ARBA00022741"/>
    </source>
</evidence>
<dbReference type="Pfam" id="PF01068">
    <property type="entry name" value="DNA_ligase_A_M"/>
    <property type="match status" value="1"/>
</dbReference>
<sequence>MAGDWQTTINSAEVYKEALKGQAKQSQPAKSPPSLPLPKRIPKTSFIIDGFKYASSFSICYFLTHFHSDHYEGLTPKWSKGIIFCSPITAQLLIDILNLPKQFIHPLPLSQRLLIDDAEVILLDANHCPGAVQFLFKIPNRSGFQKYVHTGDFRYCHQMKSVSLLNEFSGADAIFLDTTYCHPKFQFPSQDESIDYVVDVINRISFENEGNVLFLVATYIVGKERILVEIARRCKRKVYVDSKKMAILRVLGLGEGGMFSEDMSECDVHVVGWNVLGETWPYFRPNFVKTREIMEEGKYSKVVGFVPTGWTYEVKRKTFDVRSKDSIEIHLVPYSEHSNYEELREYVKFLKPKSIIPTVGVDVDKYDSKHANAMRKHFAGLLDEMAIKHEFLLGFKRISRGENESVECLEASDTIMQEHEKNLSNMNSQNDVEEENVPQFQCASQESSSQDLSEISMNETIQELTDCLPSWVTRHQMIGLLKDSGRNVVEAVSNFYEHETEFHAVASASTSSNFVNPVTLLDKDCVDPKASLGKDGPPCKLTEYESASPSNQNVLELAPGSHVPTLSQTCKLSSVGNLKRDAISPGKRKKSTLMNKQSKKSSTKLNLEKQHTITKFFTKMAPLGSKENNETAMPKESEMYKEVVDKFIQVVNGDNTLRSHALTFIEEAKGDLDVALDLYYTRLGVEDTEKENCSETIELLPSQRNQRVSHSGQDMEVAKREEPDTDVSLLDHASDRLGLSYVSLPPERYSPVEDACWKDGQAAPYIHLARTFDLVEDEKGKIKATSILCNMFRSLLVLSPSDVLPAVYLCLNKIAPDHENMELNIGSSTVVAALEEACGTNKSRIRELYNSLGDLGDVAQLCRQSQSLLVAPAPLTIRGVYDILRKISVQTGSRSTTRKKNIIVNLMCSCREKEMKFLVRTLVRNLRIGAMTRTVLPALAQAIAMNSCSSERIENIKTLSAAVVEAYNIIPDLNILIPMLLEKGTLFSSEALLMVPGVPIKPMLAKIANGASQILKTFENKAFTCEYKYDGQRAQIHRLADGTVHVFSRNGDKTTSRFPDLVNTIKELCDPAAETFILDAEVVAIDRKNGGNLKSFQELSSRERGNKDSLISIDNIKVLY</sequence>
<keyword evidence="4" id="KW-0227">DNA damage</keyword>
<protein>
    <submittedName>
        <fullName evidence="13">DNA ligase</fullName>
    </submittedName>
</protein>
<dbReference type="InterPro" id="IPR050191">
    <property type="entry name" value="ATP-dep_DNA_ligase"/>
</dbReference>
<dbReference type="InterPro" id="IPR016059">
    <property type="entry name" value="DNA_ligase_ATP-dep_CS"/>
</dbReference>
<name>A0AAV3QKU5_LITER</name>
<feature type="coiled-coil region" evidence="8">
    <location>
        <begin position="409"/>
        <end position="436"/>
    </location>
</feature>
<comment type="similarity">
    <text evidence="1">Belongs to the ATP-dependent DNA ligase family.</text>
</comment>
<dbReference type="Gene3D" id="3.40.50.12650">
    <property type="match status" value="1"/>
</dbReference>
<dbReference type="Proteomes" id="UP001454036">
    <property type="component" value="Unassembled WGS sequence"/>
</dbReference>
<dbReference type="Gene3D" id="1.10.3260.10">
    <property type="entry name" value="DNA ligase, ATP-dependent, N-terminal domain"/>
    <property type="match status" value="1"/>
</dbReference>
<feature type="domain" description="DNA repair metallo-beta-lactamase" evidence="12">
    <location>
        <begin position="258"/>
        <end position="361"/>
    </location>
</feature>
<dbReference type="PROSITE" id="PS00697">
    <property type="entry name" value="DNA_LIGASE_A1"/>
    <property type="match status" value="1"/>
</dbReference>
<dbReference type="FunFam" id="3.40.50.12650:FF:000006">
    <property type="entry name" value="DNA ligase"/>
    <property type="match status" value="1"/>
</dbReference>
<evidence type="ECO:0000256" key="5">
    <source>
        <dbReference type="ARBA" id="ARBA00022840"/>
    </source>
</evidence>
<feature type="domain" description="ATP-dependent DNA ligase family profile" evidence="10">
    <location>
        <begin position="1002"/>
        <end position="1109"/>
    </location>
</feature>
<dbReference type="GO" id="GO:0006281">
    <property type="term" value="P:DNA repair"/>
    <property type="evidence" value="ECO:0007669"/>
    <property type="project" value="UniProtKB-KW"/>
</dbReference>
<keyword evidence="7" id="KW-0539">Nucleus</keyword>